<reference evidence="1 2" key="1">
    <citation type="submission" date="2016-01" db="EMBL/GenBank/DDBJ databases">
        <authorList>
            <person name="Peeters C."/>
        </authorList>
    </citation>
    <scope>NUCLEOTIDE SEQUENCE [LARGE SCALE GENOMIC DNA]</scope>
    <source>
        <strain evidence="1">LMG 29315</strain>
    </source>
</reference>
<dbReference type="OrthoDB" id="8990510at2"/>
<dbReference type="Proteomes" id="UP000198263">
    <property type="component" value="Unassembled WGS sequence"/>
</dbReference>
<proteinExistence type="predicted"/>
<protein>
    <recommendedName>
        <fullName evidence="3">Lipid A biosynthesis lauroyl acyltransferase</fullName>
    </recommendedName>
</protein>
<organism evidence="1 2">
    <name type="scientific">Caballeronia concitans</name>
    <dbReference type="NCBI Taxonomy" id="1777133"/>
    <lineage>
        <taxon>Bacteria</taxon>
        <taxon>Pseudomonadati</taxon>
        <taxon>Pseudomonadota</taxon>
        <taxon>Betaproteobacteria</taxon>
        <taxon>Burkholderiales</taxon>
        <taxon>Burkholderiaceae</taxon>
        <taxon>Caballeronia</taxon>
    </lineage>
</organism>
<dbReference type="AlphaFoldDB" id="A0A658QVN9"/>
<evidence type="ECO:0000313" key="1">
    <source>
        <dbReference type="EMBL" id="SAL26851.1"/>
    </source>
</evidence>
<evidence type="ECO:0008006" key="3">
    <source>
        <dbReference type="Google" id="ProtNLM"/>
    </source>
</evidence>
<sequence>MPALRSALKKWLALRKHRVRRSFYGRIPMSSVETLARCAWRTRSIYDATCRASGRVRSEIGRDVLNLPQARARRACVGAYIEKLIDQRIYFGRDIRKHEAWPDLEQIARTLTAEVEKLRREAPGRPVFISPFHFVSQYANIYIVERVAALLGLQSMSVVSGVPRNQYGDDHALIPGIKVLYTYGDTNRNGLGVRVARSLKRDGVAVLFSDVPPFTMHRYPMETVEVSMFGKSARIHNGVFRVGETFGAVLLPFYLRFSRGHFEARLFDALPLDAAESPQRLAGYIETALLDNYEQWLPAGHPAMYAFAPSK</sequence>
<comment type="caution">
    <text evidence="1">The sequence shown here is derived from an EMBL/GenBank/DDBJ whole genome shotgun (WGS) entry which is preliminary data.</text>
</comment>
<gene>
    <name evidence="1" type="ORF">AWB72_02088</name>
</gene>
<dbReference type="EMBL" id="FCNV02000003">
    <property type="protein sequence ID" value="SAL26851.1"/>
    <property type="molecule type" value="Genomic_DNA"/>
</dbReference>
<accession>A0A658QVN9</accession>
<evidence type="ECO:0000313" key="2">
    <source>
        <dbReference type="Proteomes" id="UP000198263"/>
    </source>
</evidence>
<keyword evidence="2" id="KW-1185">Reference proteome</keyword>
<name>A0A658QVN9_9BURK</name>